<evidence type="ECO:0000259" key="3">
    <source>
        <dbReference type="Pfam" id="PF15976"/>
    </source>
</evidence>
<proteinExistence type="predicted"/>
<dbReference type="InParanoid" id="A0A2U3N372"/>
<dbReference type="Pfam" id="PF16967">
    <property type="entry name" value="TcfC"/>
    <property type="match status" value="1"/>
</dbReference>
<dbReference type="InterPro" id="IPR032636">
    <property type="entry name" value="Pilus_assem_E-set-like_dom"/>
</dbReference>
<feature type="chain" id="PRO_5015408595" evidence="2">
    <location>
        <begin position="19"/>
        <end position="835"/>
    </location>
</feature>
<name>A0A2U3N372_9GAMM</name>
<sequence length="835" mass="93082">MKSRILYSLLILSGSAFANEKQSQIHMGKYMFPALLSRALMQGLTVPVYLKFEADTQIENGKSKQKIADALITYKKGQLYVERILFEDVVQTTELSQTVKNELEKLKKAFDTDMSLKVTDDASFQFDLQSLYLELKVNKNALGTKFISRSDVLGQSTSDGFSSVLNYRFGASYNDYDGRNTSSNYLSLDSVSSIREHHLLLNGSVYGVGESNTRSDLYRALYERDFEGNRFAVGMMDTWSMQSIASLNALNTSKVYGATYGNKSNTMIEDKTQSLVPIVVFLPSAGSVQLYRDGRLLSIQNFSMGSHEVDTSGLPYGLYNIEVKILINGQETSATVAQVNKSLGRNSSVTGVLDWQVFGGMLKYMLRESPAEYAKRETETWLVGVAAAKNFPVFSGMSLRSTLYAFDENVVNEIESNITLPLGTTLNLQSMLTTDASYRASATINYNLPKGYGSVWGSRNLSDVGNKLSFTETDSYDLGLSLNLKQLHKKLGFISTSYSEDLKRTNSTTNIEYTQNLFNTRYVDVSFRAGYQRSEYQNQQNYEDKYIYFDVRMPLSKWFSAGLSSRNSNLLANASYKQNFQNSLITGVGVDVSQVIDRKNYQVNEDDFMASAYIGYETKYNTGTFSASGSANSYSMNYTSQGSIAVTPQHFALGNNNMNSGVIIETGLSDKGKVSALINGQDFTLSGEKNFIPLSPYKQYIVELRNDRNSVDSVNIGQGRKSTVVLYPGNVSVIQPEIKQMVTIFGRVHYPDGEVASNTSIHNHIGKTMTDGNGEFSVDVDKRYPILTLIESNGDICESELNLKDARGAKWLGDIQCKYKTVSTRNKSLEVRRND</sequence>
<dbReference type="RefSeq" id="WP_121975486.1">
    <property type="nucleotide sequence ID" value="NZ_OOGT01000213.1"/>
</dbReference>
<protein>
    <submittedName>
        <fullName evidence="5">Fimbrial Usher protein</fullName>
    </submittedName>
</protein>
<dbReference type="AlphaFoldDB" id="A0A2U3N372"/>
<evidence type="ECO:0000259" key="4">
    <source>
        <dbReference type="Pfam" id="PF16967"/>
    </source>
</evidence>
<dbReference type="OrthoDB" id="6730090at2"/>
<dbReference type="GO" id="GO:0015473">
    <property type="term" value="F:fimbrial usher porin activity"/>
    <property type="evidence" value="ECO:0007669"/>
    <property type="project" value="InterPro"/>
</dbReference>
<dbReference type="InterPro" id="IPR000015">
    <property type="entry name" value="Fimb_usher"/>
</dbReference>
<gene>
    <name evidence="5" type="ORF">KPC_3261</name>
</gene>
<reference evidence="6" key="1">
    <citation type="submission" date="2018-03" db="EMBL/GenBank/DDBJ databases">
        <authorList>
            <person name="Blom J."/>
        </authorList>
    </citation>
    <scope>NUCLEOTIDE SEQUENCE [LARGE SCALE GENOMIC DNA]</scope>
    <source>
        <strain evidence="6">KPC-SM-21</strain>
    </source>
</reference>
<feature type="domain" description="Pilus assembly protein E-set like" evidence="4">
    <location>
        <begin position="276"/>
        <end position="341"/>
    </location>
</feature>
<dbReference type="InterPro" id="IPR031917">
    <property type="entry name" value="Pilus_assem_C"/>
</dbReference>
<accession>A0A2U3N372</accession>
<feature type="domain" description="Pilus assembly protein C-terminal" evidence="3">
    <location>
        <begin position="726"/>
        <end position="818"/>
    </location>
</feature>
<evidence type="ECO:0000313" key="5">
    <source>
        <dbReference type="EMBL" id="SPL72083.1"/>
    </source>
</evidence>
<dbReference type="PANTHER" id="PTHR30451:SF5">
    <property type="entry name" value="SLR0019 PROTEIN"/>
    <property type="match status" value="1"/>
</dbReference>
<feature type="signal peptide" evidence="2">
    <location>
        <begin position="1"/>
        <end position="18"/>
    </location>
</feature>
<dbReference type="GO" id="GO:0009297">
    <property type="term" value="P:pilus assembly"/>
    <property type="evidence" value="ECO:0007669"/>
    <property type="project" value="InterPro"/>
</dbReference>
<keyword evidence="6" id="KW-1185">Reference proteome</keyword>
<keyword evidence="1 2" id="KW-0732">Signal</keyword>
<dbReference type="EMBL" id="OOGT01000213">
    <property type="protein sequence ID" value="SPL72083.1"/>
    <property type="molecule type" value="Genomic_DNA"/>
</dbReference>
<evidence type="ECO:0000256" key="1">
    <source>
        <dbReference type="ARBA" id="ARBA00022729"/>
    </source>
</evidence>
<evidence type="ECO:0000313" key="6">
    <source>
        <dbReference type="Proteomes" id="UP000245974"/>
    </source>
</evidence>
<evidence type="ECO:0000256" key="2">
    <source>
        <dbReference type="SAM" id="SignalP"/>
    </source>
</evidence>
<organism evidence="5 6">
    <name type="scientific">Acinetobacter stercoris</name>
    <dbReference type="NCBI Taxonomy" id="2126983"/>
    <lineage>
        <taxon>Bacteria</taxon>
        <taxon>Pseudomonadati</taxon>
        <taxon>Pseudomonadota</taxon>
        <taxon>Gammaproteobacteria</taxon>
        <taxon>Moraxellales</taxon>
        <taxon>Moraxellaceae</taxon>
        <taxon>Acinetobacter</taxon>
    </lineage>
</organism>
<dbReference type="PANTHER" id="PTHR30451">
    <property type="entry name" value="OUTER MEMBRANE USHER PROTEIN"/>
    <property type="match status" value="1"/>
</dbReference>
<dbReference type="Pfam" id="PF15976">
    <property type="entry name" value="CooC_C"/>
    <property type="match status" value="1"/>
</dbReference>
<dbReference type="FunCoup" id="A0A2U3N372">
    <property type="interactions" value="69"/>
</dbReference>
<dbReference type="GO" id="GO:0009279">
    <property type="term" value="C:cell outer membrane"/>
    <property type="evidence" value="ECO:0007669"/>
    <property type="project" value="TreeGrafter"/>
</dbReference>
<dbReference type="Proteomes" id="UP000245974">
    <property type="component" value="Unassembled WGS sequence"/>
</dbReference>